<dbReference type="KEGG" id="pba:PSEBR_m1751"/>
<dbReference type="Proteomes" id="UP000006692">
    <property type="component" value="Chromosome"/>
</dbReference>
<protein>
    <submittedName>
        <fullName evidence="1">Uncharacterized protein</fullName>
    </submittedName>
</protein>
<evidence type="ECO:0000313" key="2">
    <source>
        <dbReference type="Proteomes" id="UP000006692"/>
    </source>
</evidence>
<dbReference type="AlphaFoldDB" id="F2K779"/>
<reference evidence="1 2" key="1">
    <citation type="journal article" date="2011" name="J. Bacteriol.">
        <title>Complete genome sequence of a beneficial plant root-associated bacterium, Pseudomonas brassicacearum.</title>
        <authorList>
            <person name="Ortet P."/>
            <person name="Barakat M."/>
            <person name="Lalaouna D."/>
            <person name="Fochesato S."/>
            <person name="Barbe V."/>
            <person name="Vacherie B."/>
            <person name="Santaella C."/>
            <person name="Heulin T."/>
            <person name="Achouak W."/>
        </authorList>
    </citation>
    <scope>NUCLEOTIDE SEQUENCE [LARGE SCALE GENOMIC DNA]</scope>
    <source>
        <strain evidence="1 2">NFM421</strain>
    </source>
</reference>
<evidence type="ECO:0000313" key="1">
    <source>
        <dbReference type="EMBL" id="AEA72156.1"/>
    </source>
</evidence>
<organism evidence="1 2">
    <name type="scientific">Pseudomonas brassicacearum (strain NFM421)</name>
    <dbReference type="NCBI Taxonomy" id="994484"/>
    <lineage>
        <taxon>Bacteria</taxon>
        <taxon>Pseudomonadati</taxon>
        <taxon>Pseudomonadota</taxon>
        <taxon>Gammaproteobacteria</taxon>
        <taxon>Pseudomonadales</taxon>
        <taxon>Pseudomonadaceae</taxon>
        <taxon>Pseudomonas</taxon>
    </lineage>
</organism>
<reference key="2">
    <citation type="submission" date="2011-03" db="EMBL/GenBank/DDBJ databases">
        <title>Complete Genome Sequence of a beneficial plant roots-associated bacterium Pseudomonas brassicacearum.</title>
        <authorList>
            <person name="Ortet P."/>
            <person name="Barakat M."/>
            <person name="Lalaouna D."/>
            <person name="Fochesato S."/>
            <person name="Barbe V."/>
            <person name="Santaella C."/>
            <person name="Heulin T."/>
            <person name="Achouak W."/>
        </authorList>
    </citation>
    <scope>NUCLEOTIDE SEQUENCE</scope>
    <source>
        <strain>NFM421</strain>
    </source>
</reference>
<accession>F2K779</accession>
<dbReference type="EMBL" id="CP002585">
    <property type="protein sequence ID" value="AEA72156.1"/>
    <property type="molecule type" value="Genomic_DNA"/>
</dbReference>
<gene>
    <name evidence="1" type="ORF">PSEBR_m1751</name>
</gene>
<sequence>MSVSRDFGQGLSQEVGAGLVMKNSKRKFHRNRYKVTAYNGASVAFVHGPGF</sequence>
<proteinExistence type="predicted"/>
<name>F2K779_PSEBN</name>
<dbReference type="HOGENOM" id="CLU_3102713_0_0_6"/>
<dbReference type="STRING" id="994484.PSEBR_m1751"/>